<evidence type="ECO:0000313" key="2">
    <source>
        <dbReference type="Proteomes" id="UP000244722"/>
    </source>
</evidence>
<dbReference type="AlphaFoldDB" id="A0A2T7A801"/>
<organism evidence="1 2">
    <name type="scientific">Tuber borchii</name>
    <name type="common">White truffle</name>
    <dbReference type="NCBI Taxonomy" id="42251"/>
    <lineage>
        <taxon>Eukaryota</taxon>
        <taxon>Fungi</taxon>
        <taxon>Dikarya</taxon>
        <taxon>Ascomycota</taxon>
        <taxon>Pezizomycotina</taxon>
        <taxon>Pezizomycetes</taxon>
        <taxon>Pezizales</taxon>
        <taxon>Tuberaceae</taxon>
        <taxon>Tuber</taxon>
    </lineage>
</organism>
<gene>
    <name evidence="1" type="ORF">B9Z19DRAFT_1060748</name>
</gene>
<keyword evidence="2" id="KW-1185">Reference proteome</keyword>
<accession>A0A2T7A801</accession>
<comment type="caution">
    <text evidence="1">The sequence shown here is derived from an EMBL/GenBank/DDBJ whole genome shotgun (WGS) entry which is preliminary data.</text>
</comment>
<name>A0A2T7A801_TUBBO</name>
<protein>
    <submittedName>
        <fullName evidence="1">Uncharacterized protein</fullName>
    </submittedName>
</protein>
<sequence length="169" mass="18344">MCAHDREETPDNFTPPRTGYSVSCQGISSVFYPKIAVATSDGAQLITVVAPSSINGNENCQLVGFLLGVAQKHFSECPSSSICAVNLIRLTDTFVVYFAKAWVTRAYLASVCSGMDGVDDLRLRVHISDAFDLGVVTERIRFVHTLTDLYQTALDNAGPILPLNALELE</sequence>
<evidence type="ECO:0000313" key="1">
    <source>
        <dbReference type="EMBL" id="PUU83835.1"/>
    </source>
</evidence>
<reference evidence="1 2" key="1">
    <citation type="submission" date="2017-04" db="EMBL/GenBank/DDBJ databases">
        <title>Draft genome sequence of Tuber borchii Vittad., a whitish edible truffle.</title>
        <authorList>
            <consortium name="DOE Joint Genome Institute"/>
            <person name="Murat C."/>
            <person name="Kuo A."/>
            <person name="Barry K.W."/>
            <person name="Clum A."/>
            <person name="Dockter R.B."/>
            <person name="Fauchery L."/>
            <person name="Iotti M."/>
            <person name="Kohler A."/>
            <person name="Labutti K."/>
            <person name="Lindquist E.A."/>
            <person name="Lipzen A."/>
            <person name="Ohm R.A."/>
            <person name="Wang M."/>
            <person name="Grigoriev I.V."/>
            <person name="Zambonelli A."/>
            <person name="Martin F.M."/>
        </authorList>
    </citation>
    <scope>NUCLEOTIDE SEQUENCE [LARGE SCALE GENOMIC DNA]</scope>
    <source>
        <strain evidence="1 2">Tbo3840</strain>
    </source>
</reference>
<dbReference type="EMBL" id="NESQ01000007">
    <property type="protein sequence ID" value="PUU83835.1"/>
    <property type="molecule type" value="Genomic_DNA"/>
</dbReference>
<dbReference type="OrthoDB" id="5400059at2759"/>
<dbReference type="Proteomes" id="UP000244722">
    <property type="component" value="Unassembled WGS sequence"/>
</dbReference>
<proteinExistence type="predicted"/>